<proteinExistence type="predicted"/>
<dbReference type="AlphaFoldDB" id="A0AAV0XKZ8"/>
<feature type="signal peptide" evidence="2">
    <location>
        <begin position="1"/>
        <end position="20"/>
    </location>
</feature>
<reference evidence="3 4" key="1">
    <citation type="submission" date="2023-01" db="EMBL/GenBank/DDBJ databases">
        <authorList>
            <person name="Whitehead M."/>
        </authorList>
    </citation>
    <scope>NUCLEOTIDE SEQUENCE [LARGE SCALE GENOMIC DNA]</scope>
</reference>
<feature type="compositionally biased region" description="Polar residues" evidence="1">
    <location>
        <begin position="235"/>
        <end position="244"/>
    </location>
</feature>
<accession>A0AAV0XKZ8</accession>
<evidence type="ECO:0000256" key="2">
    <source>
        <dbReference type="SAM" id="SignalP"/>
    </source>
</evidence>
<feature type="region of interest" description="Disordered" evidence="1">
    <location>
        <begin position="235"/>
        <end position="262"/>
    </location>
</feature>
<dbReference type="Proteomes" id="UP001160148">
    <property type="component" value="Unassembled WGS sequence"/>
</dbReference>
<protein>
    <submittedName>
        <fullName evidence="3">Uncharacterized protein</fullName>
    </submittedName>
</protein>
<feature type="chain" id="PRO_5043707091" evidence="2">
    <location>
        <begin position="21"/>
        <end position="815"/>
    </location>
</feature>
<gene>
    <name evidence="3" type="ORF">MEUPH1_LOCUS22496</name>
</gene>
<evidence type="ECO:0000313" key="4">
    <source>
        <dbReference type="Proteomes" id="UP001160148"/>
    </source>
</evidence>
<keyword evidence="4" id="KW-1185">Reference proteome</keyword>
<feature type="region of interest" description="Disordered" evidence="1">
    <location>
        <begin position="792"/>
        <end position="815"/>
    </location>
</feature>
<comment type="caution">
    <text evidence="3">The sequence shown here is derived from an EMBL/GenBank/DDBJ whole genome shotgun (WGS) entry which is preliminary data.</text>
</comment>
<evidence type="ECO:0000313" key="3">
    <source>
        <dbReference type="EMBL" id="CAI6368097.1"/>
    </source>
</evidence>
<organism evidence="3 4">
    <name type="scientific">Macrosiphum euphorbiae</name>
    <name type="common">potato aphid</name>
    <dbReference type="NCBI Taxonomy" id="13131"/>
    <lineage>
        <taxon>Eukaryota</taxon>
        <taxon>Metazoa</taxon>
        <taxon>Ecdysozoa</taxon>
        <taxon>Arthropoda</taxon>
        <taxon>Hexapoda</taxon>
        <taxon>Insecta</taxon>
        <taxon>Pterygota</taxon>
        <taxon>Neoptera</taxon>
        <taxon>Paraneoptera</taxon>
        <taxon>Hemiptera</taxon>
        <taxon>Sternorrhyncha</taxon>
        <taxon>Aphidomorpha</taxon>
        <taxon>Aphidoidea</taxon>
        <taxon>Aphididae</taxon>
        <taxon>Macrosiphini</taxon>
        <taxon>Macrosiphum</taxon>
    </lineage>
</organism>
<sequence>MLLTPRLLVTASVLLAVTDGGPGRIRVENPYGSGRGNKETQITVKNERQPSGTYYDVTHREQIHPPDDRRYTYHDSSDRDSIYQGNTRTLNEDYLLFPRFPQKQYEDNSRHDDNDKVSLALQQSESHSQKPSLDQMFKIIESIASEILASQDKNKGYVLVQDVMEFDTPEAIYGNTLSQDNSRHDDNDKVSLALQQSERNLLDDNENVLLLSQQQFEELHEEYFPLFPLEDKSQNFSEPLNSLNQDDDSDQKPHEGQDGILPEEEFKGLAASSQENYSKFLEDISVTHQEMYLDTSRHHDDGKASLALQQSESHSQKYLFDRMLFKIIDSLRTLTNETISVQELLKGDIPRGDESQNSSDPIQNYTHHVEQIQKRMLSFENQQNNILYSIVEFEQAYEILKESWKTKLKNILARGYSEEARRFLGMIENVRPLRDTRGLQEIIRGKTRTADKLRDSSKPANTLRQALAQLYIQDHVKLEITNCTHQIDHFQKQMGLFEDQQIKVYDSITELKNEYKLLRESWETELQNRNVPIETMYHKLYKDIQLLRSTDHDQEIIMEDTLKLDELQVSSELAMPLEKRRKRLIFLTDPFQWEHSIWQFQSNESRRSPNSEWLYFKQIDPQLKRWRLVATSVVRNFSLAEDHDRVERTDSGSLMMEHSTWTFLGKVWWNGTNCDLQQCGWLVFNQSDSSLKRWRLVVSSPIHIEGQQNPSEPHTTLDKPHSYVVPTVPNKTAAGLPQSLEVVTTTTTIKIDPLLVDELQDPTNPIKLGQGRGLLVLSKPVKYEDIISTRNFPDKTSSRPQFKPQALKANGNYGI</sequence>
<name>A0AAV0XKZ8_9HEMI</name>
<dbReference type="EMBL" id="CARXXK010000005">
    <property type="protein sequence ID" value="CAI6368097.1"/>
    <property type="molecule type" value="Genomic_DNA"/>
</dbReference>
<keyword evidence="2" id="KW-0732">Signal</keyword>
<evidence type="ECO:0000256" key="1">
    <source>
        <dbReference type="SAM" id="MobiDB-lite"/>
    </source>
</evidence>